<gene>
    <name evidence="4" type="ORF">ACFQ3W_21525</name>
</gene>
<dbReference type="Gene3D" id="3.40.50.20">
    <property type="match status" value="1"/>
</dbReference>
<dbReference type="CDD" id="cd03360">
    <property type="entry name" value="LbH_AT_putative"/>
    <property type="match status" value="1"/>
</dbReference>
<dbReference type="InterPro" id="IPR041561">
    <property type="entry name" value="PglD_N"/>
</dbReference>
<dbReference type="InterPro" id="IPR020019">
    <property type="entry name" value="AcTrfase_PglD-like"/>
</dbReference>
<evidence type="ECO:0000256" key="1">
    <source>
        <dbReference type="ARBA" id="ARBA00022679"/>
    </source>
</evidence>
<keyword evidence="2" id="KW-0677">Repeat</keyword>
<dbReference type="SUPFAM" id="SSF51161">
    <property type="entry name" value="Trimeric LpxA-like enzymes"/>
    <property type="match status" value="1"/>
</dbReference>
<organism evidence="4 5">
    <name type="scientific">Paenibacillus puldeungensis</name>
    <dbReference type="NCBI Taxonomy" id="696536"/>
    <lineage>
        <taxon>Bacteria</taxon>
        <taxon>Bacillati</taxon>
        <taxon>Bacillota</taxon>
        <taxon>Bacilli</taxon>
        <taxon>Bacillales</taxon>
        <taxon>Paenibacillaceae</taxon>
        <taxon>Paenibacillus</taxon>
    </lineage>
</organism>
<dbReference type="InterPro" id="IPR011004">
    <property type="entry name" value="Trimer_LpxA-like_sf"/>
</dbReference>
<dbReference type="InterPro" id="IPR050179">
    <property type="entry name" value="Trans_hexapeptide_repeat"/>
</dbReference>
<keyword evidence="1" id="KW-0808">Transferase</keyword>
<evidence type="ECO:0000256" key="2">
    <source>
        <dbReference type="ARBA" id="ARBA00022737"/>
    </source>
</evidence>
<evidence type="ECO:0000259" key="3">
    <source>
        <dbReference type="Pfam" id="PF17836"/>
    </source>
</evidence>
<evidence type="ECO:0000313" key="5">
    <source>
        <dbReference type="Proteomes" id="UP001597262"/>
    </source>
</evidence>
<dbReference type="Pfam" id="PF17836">
    <property type="entry name" value="PglD_N"/>
    <property type="match status" value="1"/>
</dbReference>
<dbReference type="PANTHER" id="PTHR43300:SF7">
    <property type="entry name" value="UDP-N-ACETYLBACILLOSAMINE N-ACETYLTRANSFERASE"/>
    <property type="match status" value="1"/>
</dbReference>
<dbReference type="NCBIfam" id="TIGR03570">
    <property type="entry name" value="NeuD_NnaD"/>
    <property type="match status" value="1"/>
</dbReference>
<proteinExistence type="predicted"/>
<dbReference type="Proteomes" id="UP001597262">
    <property type="component" value="Unassembled WGS sequence"/>
</dbReference>
<comment type="caution">
    <text evidence="4">The sequence shown here is derived from an EMBL/GenBank/DDBJ whole genome shotgun (WGS) entry which is preliminary data.</text>
</comment>
<keyword evidence="5" id="KW-1185">Reference proteome</keyword>
<dbReference type="EMBL" id="JBHTLM010000021">
    <property type="protein sequence ID" value="MFD1178862.1"/>
    <property type="molecule type" value="Genomic_DNA"/>
</dbReference>
<feature type="domain" description="PglD N-terminal" evidence="3">
    <location>
        <begin position="4"/>
        <end position="80"/>
    </location>
</feature>
<dbReference type="PROSITE" id="PS00101">
    <property type="entry name" value="HEXAPEP_TRANSFERASES"/>
    <property type="match status" value="1"/>
</dbReference>
<name>A0ABW3S2Z4_9BACL</name>
<reference evidence="5" key="1">
    <citation type="journal article" date="2019" name="Int. J. Syst. Evol. Microbiol.">
        <title>The Global Catalogue of Microorganisms (GCM) 10K type strain sequencing project: providing services to taxonomists for standard genome sequencing and annotation.</title>
        <authorList>
            <consortium name="The Broad Institute Genomics Platform"/>
            <consortium name="The Broad Institute Genome Sequencing Center for Infectious Disease"/>
            <person name="Wu L."/>
            <person name="Ma J."/>
        </authorList>
    </citation>
    <scope>NUCLEOTIDE SEQUENCE [LARGE SCALE GENOMIC DNA]</scope>
    <source>
        <strain evidence="5">CCUG 59189</strain>
    </source>
</reference>
<sequence>MDYILIGAGGHSKVVIDILKSQNEEVVGIVDDDPKRNSVSNTPILGTTEIIPDLINSFANAYYIVCVGDNRTRGDIVKRLEPLDLKYGIAVHPTAILGSNVVIKAGSVVMPNVVVNVDTFIGEHTILNTACTIDHECKVGQFVHISPGVNLAGNVQVGSFSHIGIGASVIQGLTIGSNSTIGAGSCVVNDIEDNIVAIGCPAKKIRSK</sequence>
<dbReference type="RefSeq" id="WP_379321301.1">
    <property type="nucleotide sequence ID" value="NZ_JBHTLM010000021.1"/>
</dbReference>
<dbReference type="Gene3D" id="2.160.10.10">
    <property type="entry name" value="Hexapeptide repeat proteins"/>
    <property type="match status" value="1"/>
</dbReference>
<protein>
    <submittedName>
        <fullName evidence="4">Acetyltransferase</fullName>
    </submittedName>
</protein>
<dbReference type="PANTHER" id="PTHR43300">
    <property type="entry name" value="ACETYLTRANSFERASE"/>
    <property type="match status" value="1"/>
</dbReference>
<dbReference type="InterPro" id="IPR018357">
    <property type="entry name" value="Hexapep_transf_CS"/>
</dbReference>
<accession>A0ABW3S2Z4</accession>
<evidence type="ECO:0000313" key="4">
    <source>
        <dbReference type="EMBL" id="MFD1178862.1"/>
    </source>
</evidence>